<comment type="caution">
    <text evidence="1">The sequence shown here is derived from an EMBL/GenBank/DDBJ whole genome shotgun (WGS) entry which is preliminary data.</text>
</comment>
<evidence type="ECO:0000313" key="1">
    <source>
        <dbReference type="EMBL" id="CAG8557800.1"/>
    </source>
</evidence>
<dbReference type="Proteomes" id="UP000789366">
    <property type="component" value="Unassembled WGS sequence"/>
</dbReference>
<gene>
    <name evidence="1" type="ORF">SPELUC_LOCUS5478</name>
</gene>
<keyword evidence="2" id="KW-1185">Reference proteome</keyword>
<feature type="non-terminal residue" evidence="1">
    <location>
        <position position="68"/>
    </location>
</feature>
<reference evidence="1" key="1">
    <citation type="submission" date="2021-06" db="EMBL/GenBank/DDBJ databases">
        <authorList>
            <person name="Kallberg Y."/>
            <person name="Tangrot J."/>
            <person name="Rosling A."/>
        </authorList>
    </citation>
    <scope>NUCLEOTIDE SEQUENCE</scope>
    <source>
        <strain evidence="1">28 12/20/2015</strain>
    </source>
</reference>
<name>A0ACA9LXQ0_9GLOM</name>
<proteinExistence type="predicted"/>
<accession>A0ACA9LXQ0</accession>
<sequence>MPPISQVNVSNKFQPSISVLPGGKIDSVGSVTIISSESGDIGYNSSVIVSLGGGGDIGYDSGAIISLE</sequence>
<organism evidence="1 2">
    <name type="scientific">Cetraspora pellucida</name>
    <dbReference type="NCBI Taxonomy" id="1433469"/>
    <lineage>
        <taxon>Eukaryota</taxon>
        <taxon>Fungi</taxon>
        <taxon>Fungi incertae sedis</taxon>
        <taxon>Mucoromycota</taxon>
        <taxon>Glomeromycotina</taxon>
        <taxon>Glomeromycetes</taxon>
        <taxon>Diversisporales</taxon>
        <taxon>Gigasporaceae</taxon>
        <taxon>Cetraspora</taxon>
    </lineage>
</organism>
<evidence type="ECO:0000313" key="2">
    <source>
        <dbReference type="Proteomes" id="UP000789366"/>
    </source>
</evidence>
<protein>
    <submittedName>
        <fullName evidence="1">12832_t:CDS:1</fullName>
    </submittedName>
</protein>
<dbReference type="EMBL" id="CAJVPW010005616">
    <property type="protein sequence ID" value="CAG8557800.1"/>
    <property type="molecule type" value="Genomic_DNA"/>
</dbReference>